<feature type="transmembrane region" description="Helical" evidence="6">
    <location>
        <begin position="91"/>
        <end position="110"/>
    </location>
</feature>
<evidence type="ECO:0000313" key="8">
    <source>
        <dbReference type="Proteomes" id="UP000712713"/>
    </source>
</evidence>
<feature type="transmembrane region" description="Helical" evidence="6">
    <location>
        <begin position="388"/>
        <end position="411"/>
    </location>
</feature>
<dbReference type="Pfam" id="PF13440">
    <property type="entry name" value="Polysacc_synt_3"/>
    <property type="match status" value="1"/>
</dbReference>
<evidence type="ECO:0000256" key="5">
    <source>
        <dbReference type="ARBA" id="ARBA00023136"/>
    </source>
</evidence>
<gene>
    <name evidence="7" type="ORF">K8V15_06820</name>
</gene>
<feature type="transmembrane region" description="Helical" evidence="6">
    <location>
        <begin position="363"/>
        <end position="382"/>
    </location>
</feature>
<keyword evidence="3 6" id="KW-0812">Transmembrane</keyword>
<dbReference type="GO" id="GO:0005886">
    <property type="term" value="C:plasma membrane"/>
    <property type="evidence" value="ECO:0007669"/>
    <property type="project" value="UniProtKB-SubCell"/>
</dbReference>
<dbReference type="PANTHER" id="PTHR30250:SF28">
    <property type="entry name" value="POLYSACCHARIDE BIOSYNTHESIS PROTEIN"/>
    <property type="match status" value="1"/>
</dbReference>
<evidence type="ECO:0000256" key="2">
    <source>
        <dbReference type="ARBA" id="ARBA00022475"/>
    </source>
</evidence>
<dbReference type="Proteomes" id="UP000712713">
    <property type="component" value="Unassembled WGS sequence"/>
</dbReference>
<feature type="transmembrane region" description="Helical" evidence="6">
    <location>
        <begin position="296"/>
        <end position="315"/>
    </location>
</feature>
<feature type="transmembrane region" description="Helical" evidence="6">
    <location>
        <begin position="122"/>
        <end position="143"/>
    </location>
</feature>
<reference evidence="7" key="2">
    <citation type="submission" date="2021-09" db="EMBL/GenBank/DDBJ databases">
        <authorList>
            <person name="Gilroy R."/>
        </authorList>
    </citation>
    <scope>NUCLEOTIDE SEQUENCE</scope>
    <source>
        <strain evidence="7">ChiGjej3B3-7470</strain>
    </source>
</reference>
<dbReference type="InterPro" id="IPR050833">
    <property type="entry name" value="Poly_Biosynth_Transport"/>
</dbReference>
<dbReference type="EMBL" id="DYZF01000175">
    <property type="protein sequence ID" value="HJE51675.1"/>
    <property type="molecule type" value="Genomic_DNA"/>
</dbReference>
<accession>A0A921EQ97</accession>
<evidence type="ECO:0000256" key="4">
    <source>
        <dbReference type="ARBA" id="ARBA00022989"/>
    </source>
</evidence>
<dbReference type="AlphaFoldDB" id="A0A921EQ97"/>
<evidence type="ECO:0000256" key="3">
    <source>
        <dbReference type="ARBA" id="ARBA00022692"/>
    </source>
</evidence>
<evidence type="ECO:0000313" key="7">
    <source>
        <dbReference type="EMBL" id="HJE51675.1"/>
    </source>
</evidence>
<keyword evidence="2" id="KW-1003">Cell membrane</keyword>
<name>A0A921EQ97_9ACTN</name>
<keyword evidence="4 6" id="KW-1133">Transmembrane helix</keyword>
<comment type="caution">
    <text evidence="7">The sequence shown here is derived from an EMBL/GenBank/DDBJ whole genome shotgun (WGS) entry which is preliminary data.</text>
</comment>
<feature type="transmembrane region" description="Helical" evidence="6">
    <location>
        <begin position="327"/>
        <end position="356"/>
    </location>
</feature>
<evidence type="ECO:0000256" key="6">
    <source>
        <dbReference type="SAM" id="Phobius"/>
    </source>
</evidence>
<protein>
    <submittedName>
        <fullName evidence="7">Oligosaccharide flippase family protein</fullName>
    </submittedName>
</protein>
<comment type="subcellular location">
    <subcellularLocation>
        <location evidence="1">Cell membrane</location>
        <topology evidence="1">Multi-pass membrane protein</topology>
    </subcellularLocation>
</comment>
<proteinExistence type="predicted"/>
<evidence type="ECO:0000256" key="1">
    <source>
        <dbReference type="ARBA" id="ARBA00004651"/>
    </source>
</evidence>
<feature type="transmembrane region" description="Helical" evidence="6">
    <location>
        <begin position="50"/>
        <end position="70"/>
    </location>
</feature>
<keyword evidence="5 6" id="KW-0472">Membrane</keyword>
<feature type="transmembrane region" description="Helical" evidence="6">
    <location>
        <begin position="17"/>
        <end position="38"/>
    </location>
</feature>
<reference evidence="7" key="1">
    <citation type="journal article" date="2021" name="PeerJ">
        <title>Extensive microbial diversity within the chicken gut microbiome revealed by metagenomics and culture.</title>
        <authorList>
            <person name="Gilroy R."/>
            <person name="Ravi A."/>
            <person name="Getino M."/>
            <person name="Pursley I."/>
            <person name="Horton D.L."/>
            <person name="Alikhan N.F."/>
            <person name="Baker D."/>
            <person name="Gharbi K."/>
            <person name="Hall N."/>
            <person name="Watson M."/>
            <person name="Adriaenssens E.M."/>
            <person name="Foster-Nyarko E."/>
            <person name="Jarju S."/>
            <person name="Secka A."/>
            <person name="Antonio M."/>
            <person name="Oren A."/>
            <person name="Chaudhuri R.R."/>
            <person name="La Ragione R."/>
            <person name="Hildebrand F."/>
            <person name="Pallen M.J."/>
        </authorList>
    </citation>
    <scope>NUCLEOTIDE SEQUENCE</scope>
    <source>
        <strain evidence="7">ChiGjej3B3-7470</strain>
    </source>
</reference>
<dbReference type="PANTHER" id="PTHR30250">
    <property type="entry name" value="PST FAMILY PREDICTED COLANIC ACID TRANSPORTER"/>
    <property type="match status" value="1"/>
</dbReference>
<organism evidence="7 8">
    <name type="scientific">Tessaracoccus flavescens</name>
    <dbReference type="NCBI Taxonomy" id="399497"/>
    <lineage>
        <taxon>Bacteria</taxon>
        <taxon>Bacillati</taxon>
        <taxon>Actinomycetota</taxon>
        <taxon>Actinomycetes</taxon>
        <taxon>Propionibacteriales</taxon>
        <taxon>Propionibacteriaceae</taxon>
        <taxon>Tessaracoccus</taxon>
    </lineage>
</organism>
<sequence>MASLKERLRGNEFLRHLLTLMSGTAVAQILPIAASPIITRLYSPAEMGVYTLFMAFVTGLLTIATWRYDLAIVLPKRVEDARALVKLSNRLSAITCLVLGLGLFIASGPITEAMGTPELKPWLAFAGVVAWAYSQVSIFNYWCNRNKYYKLMSVNRIGQSVTTTGTQLGFGAASLGTAGLVISTFLGQLIAAGNLFRKTRHEIYGQPTSSMRAMMSEHKKLPLMNAPTAVLDAVRLQGTQLLIGTFFTTAAVGQFGQAWKLLQTPAGLINSSLTQVFFQKMAVTKRGDMSRVVRNGIVRSALVGIVPFVLIYLLSPPLFPIIFGERWALAGQIGAALVPWLYLNFITSPISMLFIVTKRQGTVFWFGLPFTAAPLALLWFLHDDVLTTVMWLSWLMAGLLVIYLVLALWVARGYDKGEEHLHAEELTIEEADLETEAADDVVDKPEGA</sequence>